<sequence length="643" mass="70304">GAAKKRDKLARRLEQTLTKYAVRCARASERAARTGAAYSPPARPLAGVWGWRVDAIEHYASQIAQCNLAIARCAEDPGAMAWQPSALVAFNRPVAAHMAAQCVLDYRPFSLGPVSTNVGADDIIWPNVHIGPWSRRIRGYVSFAATLALTVLWTVLSAALSGLVQVGSLAGLSSFAWLRDNRIAASVFSGIVPSLVLAALMAAVPAVFRLLLRLEGTVRRSEIGLRMLHRYYLFQVWNVYLVTVFSSSLVQVVVHAAGSPQDIVRLIQSQVPQSATNIITYVLLLSLSGAARKVLRVWDLALCYLLPLFTAKSPRTVREAEAPQAFDWAVVIPTHSLVFLMGFSYSFIAPIVNWFVAVYFGLFYMVYRYQFLYVYDVSQWTLGGLAFPIAIKQMLVGVYISEVYVLLMMLANVRASASPIARVAVAALLIVLTVGAHLYTNEVCMPSIHYLPVKRAADVERHPMLASEFPNVLGEHDDVSGDTDSQLTAFAGEARSRSRFYAMYSSLIPVCAIDLVLRIFPSLLRPPAPRSADAASGSMESPAAGYAGDEELVADDCKPDRQPPAERVDAEFLRRFAAPEAGAKPVCHLWVPLGNGRLFGHLVREIERHGQGTILVITKGTDIGPGRTVCVDPDFDIADAESR</sequence>
<dbReference type="EMBL" id="JANBUN010002096">
    <property type="protein sequence ID" value="KAJ2795668.1"/>
    <property type="molecule type" value="Genomic_DNA"/>
</dbReference>
<dbReference type="Proteomes" id="UP001140087">
    <property type="component" value="Unassembled WGS sequence"/>
</dbReference>
<accession>A0ACC1KUI2</accession>
<reference evidence="1" key="1">
    <citation type="submission" date="2022-07" db="EMBL/GenBank/DDBJ databases">
        <title>Phylogenomic reconstructions and comparative analyses of Kickxellomycotina fungi.</title>
        <authorList>
            <person name="Reynolds N.K."/>
            <person name="Stajich J.E."/>
            <person name="Barry K."/>
            <person name="Grigoriev I.V."/>
            <person name="Crous P."/>
            <person name="Smith M.E."/>
        </authorList>
    </citation>
    <scope>NUCLEOTIDE SEQUENCE</scope>
    <source>
        <strain evidence="1">BCRC 34780</strain>
    </source>
</reference>
<protein>
    <submittedName>
        <fullName evidence="1">Phosphate metabolism protein 7</fullName>
    </submittedName>
</protein>
<evidence type="ECO:0000313" key="2">
    <source>
        <dbReference type="Proteomes" id="UP001140087"/>
    </source>
</evidence>
<gene>
    <name evidence="1" type="primary">PHM7_3</name>
    <name evidence="1" type="ORF">H4R21_005019</name>
</gene>
<comment type="caution">
    <text evidence="1">The sequence shown here is derived from an EMBL/GenBank/DDBJ whole genome shotgun (WGS) entry which is preliminary data.</text>
</comment>
<evidence type="ECO:0000313" key="1">
    <source>
        <dbReference type="EMBL" id="KAJ2795668.1"/>
    </source>
</evidence>
<feature type="non-terminal residue" evidence="1">
    <location>
        <position position="1"/>
    </location>
</feature>
<organism evidence="1 2">
    <name type="scientific">Coemansia helicoidea</name>
    <dbReference type="NCBI Taxonomy" id="1286919"/>
    <lineage>
        <taxon>Eukaryota</taxon>
        <taxon>Fungi</taxon>
        <taxon>Fungi incertae sedis</taxon>
        <taxon>Zoopagomycota</taxon>
        <taxon>Kickxellomycotina</taxon>
        <taxon>Kickxellomycetes</taxon>
        <taxon>Kickxellales</taxon>
        <taxon>Kickxellaceae</taxon>
        <taxon>Coemansia</taxon>
    </lineage>
</organism>
<keyword evidence="2" id="KW-1185">Reference proteome</keyword>
<proteinExistence type="predicted"/>
<name>A0ACC1KUI2_9FUNG</name>